<evidence type="ECO:0000313" key="2">
    <source>
        <dbReference type="Proteomes" id="UP000828390"/>
    </source>
</evidence>
<evidence type="ECO:0000313" key="1">
    <source>
        <dbReference type="EMBL" id="KAH3717245.1"/>
    </source>
</evidence>
<gene>
    <name evidence="1" type="ORF">DPMN_060027</name>
</gene>
<protein>
    <submittedName>
        <fullName evidence="1">Uncharacterized protein</fullName>
    </submittedName>
</protein>
<accession>A0A9D4HFH9</accession>
<proteinExistence type="predicted"/>
<dbReference type="Proteomes" id="UP000828390">
    <property type="component" value="Unassembled WGS sequence"/>
</dbReference>
<organism evidence="1 2">
    <name type="scientific">Dreissena polymorpha</name>
    <name type="common">Zebra mussel</name>
    <name type="synonym">Mytilus polymorpha</name>
    <dbReference type="NCBI Taxonomy" id="45954"/>
    <lineage>
        <taxon>Eukaryota</taxon>
        <taxon>Metazoa</taxon>
        <taxon>Spiralia</taxon>
        <taxon>Lophotrochozoa</taxon>
        <taxon>Mollusca</taxon>
        <taxon>Bivalvia</taxon>
        <taxon>Autobranchia</taxon>
        <taxon>Heteroconchia</taxon>
        <taxon>Euheterodonta</taxon>
        <taxon>Imparidentia</taxon>
        <taxon>Neoheterodontei</taxon>
        <taxon>Myida</taxon>
        <taxon>Dreissenoidea</taxon>
        <taxon>Dreissenidae</taxon>
        <taxon>Dreissena</taxon>
    </lineage>
</organism>
<comment type="caution">
    <text evidence="1">The sequence shown here is derived from an EMBL/GenBank/DDBJ whole genome shotgun (WGS) entry which is preliminary data.</text>
</comment>
<reference evidence="1" key="2">
    <citation type="submission" date="2020-11" db="EMBL/GenBank/DDBJ databases">
        <authorList>
            <person name="McCartney M.A."/>
            <person name="Auch B."/>
            <person name="Kono T."/>
            <person name="Mallez S."/>
            <person name="Becker A."/>
            <person name="Gohl D.M."/>
            <person name="Silverstein K.A.T."/>
            <person name="Koren S."/>
            <person name="Bechman K.B."/>
            <person name="Herman A."/>
            <person name="Abrahante J.E."/>
            <person name="Garbe J."/>
        </authorList>
    </citation>
    <scope>NUCLEOTIDE SEQUENCE</scope>
    <source>
        <strain evidence="1">Duluth1</strain>
        <tissue evidence="1">Whole animal</tissue>
    </source>
</reference>
<dbReference type="EMBL" id="JAIWYP010000013">
    <property type="protein sequence ID" value="KAH3717245.1"/>
    <property type="molecule type" value="Genomic_DNA"/>
</dbReference>
<reference evidence="1" key="1">
    <citation type="journal article" date="2019" name="bioRxiv">
        <title>The Genome of the Zebra Mussel, Dreissena polymorpha: A Resource for Invasive Species Research.</title>
        <authorList>
            <person name="McCartney M.A."/>
            <person name="Auch B."/>
            <person name="Kono T."/>
            <person name="Mallez S."/>
            <person name="Zhang Y."/>
            <person name="Obille A."/>
            <person name="Becker A."/>
            <person name="Abrahante J.E."/>
            <person name="Garbe J."/>
            <person name="Badalamenti J.P."/>
            <person name="Herman A."/>
            <person name="Mangelson H."/>
            <person name="Liachko I."/>
            <person name="Sullivan S."/>
            <person name="Sone E.D."/>
            <person name="Koren S."/>
            <person name="Silverstein K.A.T."/>
            <person name="Beckman K.B."/>
            <person name="Gohl D.M."/>
        </authorList>
    </citation>
    <scope>NUCLEOTIDE SEQUENCE</scope>
    <source>
        <strain evidence="1">Duluth1</strain>
        <tissue evidence="1">Whole animal</tissue>
    </source>
</reference>
<keyword evidence="2" id="KW-1185">Reference proteome</keyword>
<sequence length="120" mass="13421">MKEIWQQYGTGENNRMLPLYQAISRLGTPLVKTMEKAHILTGDDCRSKVGTKHSAQEEALAEKYLVRVWIGAKSTTTAETFDHLRLENDASASAGLDYLPHTSIIHGGWEENHAMLLPTK</sequence>
<dbReference type="AlphaFoldDB" id="A0A9D4HFH9"/>
<name>A0A9D4HFH9_DREPO</name>